<dbReference type="OrthoDB" id="5323777at2"/>
<dbReference type="GO" id="GO:0016289">
    <property type="term" value="F:acyl-CoA hydrolase activity"/>
    <property type="evidence" value="ECO:0007669"/>
    <property type="project" value="TreeGrafter"/>
</dbReference>
<dbReference type="Gene3D" id="3.10.129.10">
    <property type="entry name" value="Hotdog Thioesterase"/>
    <property type="match status" value="1"/>
</dbReference>
<evidence type="ECO:0000313" key="2">
    <source>
        <dbReference type="EMBL" id="SMC09826.1"/>
    </source>
</evidence>
<evidence type="ECO:0000313" key="3">
    <source>
        <dbReference type="Proteomes" id="UP000192602"/>
    </source>
</evidence>
<dbReference type="Pfam" id="PF03061">
    <property type="entry name" value="4HBT"/>
    <property type="match status" value="1"/>
</dbReference>
<keyword evidence="3" id="KW-1185">Reference proteome</keyword>
<accession>A0A1W1WUA5</accession>
<dbReference type="AlphaFoldDB" id="A0A1W1WUA5"/>
<proteinExistence type="predicted"/>
<name>A0A1W1WUA5_9BACT</name>
<sequence>MDLKTHLAIDRTLCGDVVDLEEGYAKVVLKTTKQMQADTKGLVHGGFTFGAADFAAMAAVNNPNVVLVAAEVKFLAPVVVGDEVVFEAHILQREGKKAKVKVSGSVGGKEVFQGTMQTYTPTTHILDRS</sequence>
<dbReference type="RefSeq" id="WP_084276102.1">
    <property type="nucleotide sequence ID" value="NZ_AP026671.1"/>
</dbReference>
<dbReference type="CDD" id="cd03440">
    <property type="entry name" value="hot_dog"/>
    <property type="match status" value="1"/>
</dbReference>
<dbReference type="EMBL" id="FWWZ01000001">
    <property type="protein sequence ID" value="SMC09826.1"/>
    <property type="molecule type" value="Genomic_DNA"/>
</dbReference>
<gene>
    <name evidence="2" type="ORF">SAMN05660197_1648</name>
</gene>
<reference evidence="3" key="1">
    <citation type="submission" date="2017-04" db="EMBL/GenBank/DDBJ databases">
        <authorList>
            <person name="Varghese N."/>
            <person name="Submissions S."/>
        </authorList>
    </citation>
    <scope>NUCLEOTIDE SEQUENCE [LARGE SCALE GENOMIC DNA]</scope>
    <source>
        <strain evidence="3">DSM 16512</strain>
    </source>
</reference>
<organism evidence="2 3">
    <name type="scientific">Nitratiruptor tergarcus DSM 16512</name>
    <dbReference type="NCBI Taxonomy" id="1069081"/>
    <lineage>
        <taxon>Bacteria</taxon>
        <taxon>Pseudomonadati</taxon>
        <taxon>Campylobacterota</taxon>
        <taxon>Epsilonproteobacteria</taxon>
        <taxon>Nautiliales</taxon>
        <taxon>Nitratiruptoraceae</taxon>
        <taxon>Nitratiruptor</taxon>
    </lineage>
</organism>
<dbReference type="InterPro" id="IPR052723">
    <property type="entry name" value="Acyl-CoA_thioesterase_PaaI"/>
</dbReference>
<dbReference type="Proteomes" id="UP000192602">
    <property type="component" value="Unassembled WGS sequence"/>
</dbReference>
<protein>
    <submittedName>
        <fullName evidence="2">Acyl-coenzyme A thioesterase PaaI, contains HGG motif</fullName>
    </submittedName>
</protein>
<dbReference type="InterPro" id="IPR006683">
    <property type="entry name" value="Thioestr_dom"/>
</dbReference>
<dbReference type="InterPro" id="IPR029069">
    <property type="entry name" value="HotDog_dom_sf"/>
</dbReference>
<evidence type="ECO:0000259" key="1">
    <source>
        <dbReference type="Pfam" id="PF03061"/>
    </source>
</evidence>
<dbReference type="PANTHER" id="PTHR42856">
    <property type="entry name" value="ACYL-COENZYME A THIOESTERASE PAAI"/>
    <property type="match status" value="1"/>
</dbReference>
<dbReference type="SUPFAM" id="SSF54637">
    <property type="entry name" value="Thioesterase/thiol ester dehydrase-isomerase"/>
    <property type="match status" value="1"/>
</dbReference>
<dbReference type="PANTHER" id="PTHR42856:SF1">
    <property type="entry name" value="ACYL-COENZYME A THIOESTERASE PAAI"/>
    <property type="match status" value="1"/>
</dbReference>
<dbReference type="STRING" id="1069081.SAMN05660197_1648"/>
<feature type="domain" description="Thioesterase" evidence="1">
    <location>
        <begin position="41"/>
        <end position="103"/>
    </location>
</feature>